<name>A0A8D8ARI2_CULPI</name>
<dbReference type="AlphaFoldDB" id="A0A8D8ARI2"/>
<proteinExistence type="predicted"/>
<evidence type="ECO:0000256" key="1">
    <source>
        <dbReference type="SAM" id="Phobius"/>
    </source>
</evidence>
<sequence length="158" mass="17877">MGNQRATESMRNAAARLQRWQRNVVSARGMFGFTDDGFVSLFFALFCFSRNLLLFRTVRSNLLRLAAKDSRYFGSAPLKNLTSGTVLLRTLSELSFRMSPGRRAHESPIRVGRTICSVGTELRSVWTVILATADSRVRSPLVDNGEITEKSSRRRNRM</sequence>
<keyword evidence="1" id="KW-0472">Membrane</keyword>
<reference evidence="2" key="1">
    <citation type="submission" date="2021-05" db="EMBL/GenBank/DDBJ databases">
        <authorList>
            <person name="Alioto T."/>
            <person name="Alioto T."/>
            <person name="Gomez Garrido J."/>
        </authorList>
    </citation>
    <scope>NUCLEOTIDE SEQUENCE</scope>
</reference>
<accession>A0A8D8ARI2</accession>
<feature type="transmembrane region" description="Helical" evidence="1">
    <location>
        <begin position="37"/>
        <end position="55"/>
    </location>
</feature>
<dbReference type="EMBL" id="HBUE01041593">
    <property type="protein sequence ID" value="CAG6460925.1"/>
    <property type="molecule type" value="Transcribed_RNA"/>
</dbReference>
<organism evidence="2">
    <name type="scientific">Culex pipiens</name>
    <name type="common">House mosquito</name>
    <dbReference type="NCBI Taxonomy" id="7175"/>
    <lineage>
        <taxon>Eukaryota</taxon>
        <taxon>Metazoa</taxon>
        <taxon>Ecdysozoa</taxon>
        <taxon>Arthropoda</taxon>
        <taxon>Hexapoda</taxon>
        <taxon>Insecta</taxon>
        <taxon>Pterygota</taxon>
        <taxon>Neoptera</taxon>
        <taxon>Endopterygota</taxon>
        <taxon>Diptera</taxon>
        <taxon>Nematocera</taxon>
        <taxon>Culicoidea</taxon>
        <taxon>Culicidae</taxon>
        <taxon>Culicinae</taxon>
        <taxon>Culicini</taxon>
        <taxon>Culex</taxon>
        <taxon>Culex</taxon>
    </lineage>
</organism>
<protein>
    <submittedName>
        <fullName evidence="2">(northern house mosquito) hypothetical protein</fullName>
    </submittedName>
</protein>
<keyword evidence="1" id="KW-0812">Transmembrane</keyword>
<keyword evidence="1" id="KW-1133">Transmembrane helix</keyword>
<evidence type="ECO:0000313" key="2">
    <source>
        <dbReference type="EMBL" id="CAG6460925.1"/>
    </source>
</evidence>